<evidence type="ECO:0000313" key="2">
    <source>
        <dbReference type="EMBL" id="KAJ6707261.1"/>
    </source>
</evidence>
<comment type="caution">
    <text evidence="2">The sequence shown here is derived from an EMBL/GenBank/DDBJ whole genome shotgun (WGS) entry which is preliminary data.</text>
</comment>
<feature type="compositionally biased region" description="Polar residues" evidence="1">
    <location>
        <begin position="22"/>
        <end position="32"/>
    </location>
</feature>
<feature type="compositionally biased region" description="Low complexity" evidence="1">
    <location>
        <begin position="38"/>
        <end position="54"/>
    </location>
</feature>
<feature type="region of interest" description="Disordered" evidence="1">
    <location>
        <begin position="22"/>
        <end position="82"/>
    </location>
</feature>
<accession>A0A9Q0QIT5</accession>
<evidence type="ECO:0000313" key="3">
    <source>
        <dbReference type="Proteomes" id="UP001151529"/>
    </source>
</evidence>
<dbReference type="EMBL" id="JAPFFL010000008">
    <property type="protein sequence ID" value="KAJ6707261.1"/>
    <property type="molecule type" value="Genomic_DNA"/>
</dbReference>
<evidence type="ECO:0000256" key="1">
    <source>
        <dbReference type="SAM" id="MobiDB-lite"/>
    </source>
</evidence>
<organism evidence="2 3">
    <name type="scientific">Salix viminalis</name>
    <name type="common">Common osier</name>
    <name type="synonym">Basket willow</name>
    <dbReference type="NCBI Taxonomy" id="40686"/>
    <lineage>
        <taxon>Eukaryota</taxon>
        <taxon>Viridiplantae</taxon>
        <taxon>Streptophyta</taxon>
        <taxon>Embryophyta</taxon>
        <taxon>Tracheophyta</taxon>
        <taxon>Spermatophyta</taxon>
        <taxon>Magnoliopsida</taxon>
        <taxon>eudicotyledons</taxon>
        <taxon>Gunneridae</taxon>
        <taxon>Pentapetalae</taxon>
        <taxon>rosids</taxon>
        <taxon>fabids</taxon>
        <taxon>Malpighiales</taxon>
        <taxon>Salicaceae</taxon>
        <taxon>Saliceae</taxon>
        <taxon>Salix</taxon>
    </lineage>
</organism>
<keyword evidence="3" id="KW-1185">Reference proteome</keyword>
<reference evidence="2" key="1">
    <citation type="submission" date="2022-11" db="EMBL/GenBank/DDBJ databases">
        <authorList>
            <person name="Hyden B.L."/>
            <person name="Feng K."/>
            <person name="Yates T."/>
            <person name="Jawdy S."/>
            <person name="Smart L.B."/>
            <person name="Muchero W."/>
        </authorList>
    </citation>
    <scope>NUCLEOTIDE SEQUENCE</scope>
    <source>
        <tissue evidence="2">Shoot tip</tissue>
    </source>
</reference>
<protein>
    <submittedName>
        <fullName evidence="2">Uncharacterized protein</fullName>
    </submittedName>
</protein>
<proteinExistence type="predicted"/>
<dbReference type="Proteomes" id="UP001151529">
    <property type="component" value="Chromosome 4"/>
</dbReference>
<gene>
    <name evidence="2" type="ORF">OIU85_027597</name>
</gene>
<name>A0A9Q0QIT5_SALVM</name>
<sequence length="82" mass="9188">MKGQVAEKFYGSPLMIIKSFETTPERPSSLSEPVSLLQSPYSSQGSPTSSKTSSNKWDSNPGKTKKSRKEKQYFCLQVSRPR</sequence>
<dbReference type="AlphaFoldDB" id="A0A9Q0QIT5"/>
<reference evidence="2" key="2">
    <citation type="journal article" date="2023" name="Int. J. Mol. Sci.">
        <title>De Novo Assembly and Annotation of 11 Diverse Shrub Willow (Salix) Genomes Reveals Novel Gene Organization in Sex-Linked Regions.</title>
        <authorList>
            <person name="Hyden B."/>
            <person name="Feng K."/>
            <person name="Yates T.B."/>
            <person name="Jawdy S."/>
            <person name="Cereghino C."/>
            <person name="Smart L.B."/>
            <person name="Muchero W."/>
        </authorList>
    </citation>
    <scope>NUCLEOTIDE SEQUENCE [LARGE SCALE GENOMIC DNA]</scope>
    <source>
        <tissue evidence="2">Shoot tip</tissue>
    </source>
</reference>